<dbReference type="RefSeq" id="WP_015867515.1">
    <property type="nucleotide sequence ID" value="NZ_CAIGKF010000010.1"/>
</dbReference>
<dbReference type="EMBL" id="JAUSRV010000011">
    <property type="protein sequence ID" value="MDP9973100.1"/>
    <property type="molecule type" value="Genomic_DNA"/>
</dbReference>
<keyword evidence="1" id="KW-1133">Transmembrane helix</keyword>
<comment type="caution">
    <text evidence="2">The sequence shown here is derived from an EMBL/GenBank/DDBJ whole genome shotgun (WGS) entry which is preliminary data.</text>
</comment>
<dbReference type="Proteomes" id="UP001224845">
    <property type="component" value="Unassembled WGS sequence"/>
</dbReference>
<protein>
    <submittedName>
        <fullName evidence="2">Uncharacterized protein</fullName>
    </submittedName>
</protein>
<keyword evidence="1" id="KW-0812">Transmembrane</keyword>
<reference evidence="2" key="1">
    <citation type="submission" date="2023-07" db="EMBL/GenBank/DDBJ databases">
        <title>Sorghum-associated microbial communities from plants grown in Nebraska, USA.</title>
        <authorList>
            <person name="Schachtman D."/>
        </authorList>
    </citation>
    <scope>NUCLEOTIDE SEQUENCE</scope>
    <source>
        <strain evidence="2">DS3315</strain>
    </source>
</reference>
<evidence type="ECO:0000313" key="3">
    <source>
        <dbReference type="Proteomes" id="UP001224845"/>
    </source>
</evidence>
<evidence type="ECO:0000313" key="2">
    <source>
        <dbReference type="EMBL" id="MDP9973100.1"/>
    </source>
</evidence>
<keyword evidence="1" id="KW-0472">Membrane</keyword>
<evidence type="ECO:0000256" key="1">
    <source>
        <dbReference type="SAM" id="Phobius"/>
    </source>
</evidence>
<organism evidence="2 3">
    <name type="scientific">Variovorax paradoxus</name>
    <dbReference type="NCBI Taxonomy" id="34073"/>
    <lineage>
        <taxon>Bacteria</taxon>
        <taxon>Pseudomonadati</taxon>
        <taxon>Pseudomonadota</taxon>
        <taxon>Betaproteobacteria</taxon>
        <taxon>Burkholderiales</taxon>
        <taxon>Comamonadaceae</taxon>
        <taxon>Variovorax</taxon>
    </lineage>
</organism>
<sequence length="95" mass="9939">MQPRHAQSISSVYEKVIALALVVNAALFAVYVMLPRAHGKAPLDEAQSEEVRRIGAAAAGGGGGEDLQAESRTRVIDTAFGPTVEFKPCCAAGSR</sequence>
<feature type="transmembrane region" description="Helical" evidence="1">
    <location>
        <begin position="12"/>
        <end position="34"/>
    </location>
</feature>
<dbReference type="AlphaFoldDB" id="A0AAW8EJF3"/>
<proteinExistence type="predicted"/>
<dbReference type="GeneID" id="99716370"/>
<accession>A0AAW8EJF3</accession>
<gene>
    <name evidence="2" type="ORF">J2W39_004347</name>
</gene>
<name>A0AAW8EJF3_VARPD</name>